<evidence type="ECO:0000256" key="8">
    <source>
        <dbReference type="RuleBase" id="RU000461"/>
    </source>
</evidence>
<evidence type="ECO:0000256" key="5">
    <source>
        <dbReference type="ARBA" id="ARBA00023002"/>
    </source>
</evidence>
<dbReference type="GO" id="GO:0020037">
    <property type="term" value="F:heme binding"/>
    <property type="evidence" value="ECO:0007669"/>
    <property type="project" value="InterPro"/>
</dbReference>
<dbReference type="InterPro" id="IPR036396">
    <property type="entry name" value="Cyt_P450_sf"/>
</dbReference>
<dbReference type="InterPro" id="IPR017972">
    <property type="entry name" value="Cyt_P450_CS"/>
</dbReference>
<comment type="cofactor">
    <cofactor evidence="1 7">
        <name>heme</name>
        <dbReference type="ChEBI" id="CHEBI:30413"/>
    </cofactor>
</comment>
<gene>
    <name evidence="10" type="ORF">BDP27DRAFT_1426277</name>
</gene>
<evidence type="ECO:0000256" key="2">
    <source>
        <dbReference type="ARBA" id="ARBA00005179"/>
    </source>
</evidence>
<evidence type="ECO:0000256" key="7">
    <source>
        <dbReference type="PIRSR" id="PIRSR602403-1"/>
    </source>
</evidence>
<comment type="caution">
    <text evidence="10">The sequence shown here is derived from an EMBL/GenBank/DDBJ whole genome shotgun (WGS) entry which is preliminary data.</text>
</comment>
<evidence type="ECO:0000256" key="9">
    <source>
        <dbReference type="SAM" id="SignalP"/>
    </source>
</evidence>
<dbReference type="GO" id="GO:0005506">
    <property type="term" value="F:iron ion binding"/>
    <property type="evidence" value="ECO:0007669"/>
    <property type="project" value="InterPro"/>
</dbReference>
<evidence type="ECO:0000256" key="6">
    <source>
        <dbReference type="ARBA" id="ARBA00023004"/>
    </source>
</evidence>
<dbReference type="Gene3D" id="1.10.630.10">
    <property type="entry name" value="Cytochrome P450"/>
    <property type="match status" value="1"/>
</dbReference>
<dbReference type="EMBL" id="JADNRY010000132">
    <property type="protein sequence ID" value="KAF9064054.1"/>
    <property type="molecule type" value="Genomic_DNA"/>
</dbReference>
<dbReference type="InterPro" id="IPR002403">
    <property type="entry name" value="Cyt_P450_E_grp-IV"/>
</dbReference>
<reference evidence="10" key="1">
    <citation type="submission" date="2020-11" db="EMBL/GenBank/DDBJ databases">
        <authorList>
            <consortium name="DOE Joint Genome Institute"/>
            <person name="Ahrendt S."/>
            <person name="Riley R."/>
            <person name="Andreopoulos W."/>
            <person name="Labutti K."/>
            <person name="Pangilinan J."/>
            <person name="Ruiz-Duenas F.J."/>
            <person name="Barrasa J.M."/>
            <person name="Sanchez-Garcia M."/>
            <person name="Camarero S."/>
            <person name="Miyauchi S."/>
            <person name="Serrano A."/>
            <person name="Linde D."/>
            <person name="Babiker R."/>
            <person name="Drula E."/>
            <person name="Ayuso-Fernandez I."/>
            <person name="Pacheco R."/>
            <person name="Padilla G."/>
            <person name="Ferreira P."/>
            <person name="Barriuso J."/>
            <person name="Kellner H."/>
            <person name="Castanera R."/>
            <person name="Alfaro M."/>
            <person name="Ramirez L."/>
            <person name="Pisabarro A.G."/>
            <person name="Kuo A."/>
            <person name="Tritt A."/>
            <person name="Lipzen A."/>
            <person name="He G."/>
            <person name="Yan M."/>
            <person name="Ng V."/>
            <person name="Cullen D."/>
            <person name="Martin F."/>
            <person name="Rosso M.-N."/>
            <person name="Henrissat B."/>
            <person name="Hibbett D."/>
            <person name="Martinez A.T."/>
            <person name="Grigoriev I.V."/>
        </authorList>
    </citation>
    <scope>NUCLEOTIDE SEQUENCE</scope>
    <source>
        <strain evidence="10">AH 40177</strain>
    </source>
</reference>
<dbReference type="Proteomes" id="UP000772434">
    <property type="component" value="Unassembled WGS sequence"/>
</dbReference>
<accession>A0A9P5U315</accession>
<dbReference type="AlphaFoldDB" id="A0A9P5U315"/>
<keyword evidence="11" id="KW-1185">Reference proteome</keyword>
<keyword evidence="8" id="KW-0503">Monooxygenase</keyword>
<dbReference type="InterPro" id="IPR050121">
    <property type="entry name" value="Cytochrome_P450_monoxygenase"/>
</dbReference>
<dbReference type="PROSITE" id="PS00086">
    <property type="entry name" value="CYTOCHROME_P450"/>
    <property type="match status" value="1"/>
</dbReference>
<feature type="binding site" description="axial binding residue" evidence="7">
    <location>
        <position position="470"/>
    </location>
    <ligand>
        <name>heme</name>
        <dbReference type="ChEBI" id="CHEBI:30413"/>
    </ligand>
    <ligandPart>
        <name>Fe</name>
        <dbReference type="ChEBI" id="CHEBI:18248"/>
    </ligandPart>
</feature>
<feature type="signal peptide" evidence="9">
    <location>
        <begin position="1"/>
        <end position="19"/>
    </location>
</feature>
<comment type="similarity">
    <text evidence="3 8">Belongs to the cytochrome P450 family.</text>
</comment>
<dbReference type="PRINTS" id="PR00465">
    <property type="entry name" value="EP450IV"/>
</dbReference>
<sequence length="532" mass="60079">MLTVFISTALVALALRAIGDSFWHPLNRFPGPLLARWTTWYRGYYDLVKKGAWLRHLDDLHAEYGPIVRVGPNELHFNDPRAYGEIYAPGSRFHKDSVLYGIFGHAASSVFTTPDPQVAAVIRNIIAPYLTKRAVISREAIVREKILKLISYLKTYTREYGVPANLDHALPSTTLDVLTALIFKECFNVLETPAFDHPFVHHSKPSVLNLWITKYLPNTNTPILGAFTRLMSRMSPVAPVLAAQFKLVEQELDAALQSEHNDLSDKPSTGVPLYRFLIDRIHEQILRPGLSQETVDQLQNLLQRRRLLGEGINMRFAGTDTVANAVLVGIRYLLTHRIVLDQLIRELDDAWPDGSDGEISYETLEKLPFLTAVIKESLRLSHGVVTPAGRVVRSENAVILGESIPSGTTVAMSSTFIHLNADLFPNPKQFNPARWLRSTSGVDMPDQNKPQLEVNSERFLVSFSRGPRSCVGIHLAYCELFIIFGYLFRKLELTIASTDQDPDLPLHFDDFFLPVYKEEPLCAVFVKERVFY</sequence>
<organism evidence="10 11">
    <name type="scientific">Rhodocollybia butyracea</name>
    <dbReference type="NCBI Taxonomy" id="206335"/>
    <lineage>
        <taxon>Eukaryota</taxon>
        <taxon>Fungi</taxon>
        <taxon>Dikarya</taxon>
        <taxon>Basidiomycota</taxon>
        <taxon>Agaricomycotina</taxon>
        <taxon>Agaricomycetes</taxon>
        <taxon>Agaricomycetidae</taxon>
        <taxon>Agaricales</taxon>
        <taxon>Marasmiineae</taxon>
        <taxon>Omphalotaceae</taxon>
        <taxon>Rhodocollybia</taxon>
    </lineage>
</organism>
<dbReference type="GO" id="GO:0016705">
    <property type="term" value="F:oxidoreductase activity, acting on paired donors, with incorporation or reduction of molecular oxygen"/>
    <property type="evidence" value="ECO:0007669"/>
    <property type="project" value="InterPro"/>
</dbReference>
<keyword evidence="5 8" id="KW-0560">Oxidoreductase</keyword>
<dbReference type="Pfam" id="PF00067">
    <property type="entry name" value="p450"/>
    <property type="match status" value="1"/>
</dbReference>
<keyword evidence="9" id="KW-0732">Signal</keyword>
<dbReference type="PRINTS" id="PR00385">
    <property type="entry name" value="P450"/>
</dbReference>
<keyword evidence="6 7" id="KW-0408">Iron</keyword>
<dbReference type="InterPro" id="IPR001128">
    <property type="entry name" value="Cyt_P450"/>
</dbReference>
<evidence type="ECO:0000313" key="10">
    <source>
        <dbReference type="EMBL" id="KAF9064054.1"/>
    </source>
</evidence>
<dbReference type="CDD" id="cd11062">
    <property type="entry name" value="CYP58-like"/>
    <property type="match status" value="1"/>
</dbReference>
<comment type="pathway">
    <text evidence="2">Secondary metabolite biosynthesis.</text>
</comment>
<dbReference type="PANTHER" id="PTHR24305">
    <property type="entry name" value="CYTOCHROME P450"/>
    <property type="match status" value="1"/>
</dbReference>
<dbReference type="GO" id="GO:0004497">
    <property type="term" value="F:monooxygenase activity"/>
    <property type="evidence" value="ECO:0007669"/>
    <property type="project" value="UniProtKB-KW"/>
</dbReference>
<proteinExistence type="inferred from homology"/>
<keyword evidence="4 7" id="KW-0479">Metal-binding</keyword>
<evidence type="ECO:0000256" key="3">
    <source>
        <dbReference type="ARBA" id="ARBA00010617"/>
    </source>
</evidence>
<evidence type="ECO:0000256" key="1">
    <source>
        <dbReference type="ARBA" id="ARBA00001971"/>
    </source>
</evidence>
<dbReference type="OrthoDB" id="1470350at2759"/>
<dbReference type="SUPFAM" id="SSF48264">
    <property type="entry name" value="Cytochrome P450"/>
    <property type="match status" value="1"/>
</dbReference>
<evidence type="ECO:0000256" key="4">
    <source>
        <dbReference type="ARBA" id="ARBA00022723"/>
    </source>
</evidence>
<protein>
    <submittedName>
        <fullName evidence="10">Cytochrome P450</fullName>
    </submittedName>
</protein>
<evidence type="ECO:0000313" key="11">
    <source>
        <dbReference type="Proteomes" id="UP000772434"/>
    </source>
</evidence>
<feature type="chain" id="PRO_5040340522" evidence="9">
    <location>
        <begin position="20"/>
        <end position="532"/>
    </location>
</feature>
<keyword evidence="7 8" id="KW-0349">Heme</keyword>
<dbReference type="PANTHER" id="PTHR24305:SF157">
    <property type="entry name" value="N-ACETYLTRYPTOPHAN 6-HYDROXYLASE IVOC-RELATED"/>
    <property type="match status" value="1"/>
</dbReference>
<name>A0A9P5U315_9AGAR</name>